<accession>M5S4V1</accession>
<dbReference type="PATRIC" id="fig|1265738.3.peg.1837"/>
<comment type="caution">
    <text evidence="1">The sequence shown here is derived from an EMBL/GenBank/DDBJ whole genome shotgun (WGS) entry which is preliminary data.</text>
</comment>
<proteinExistence type="predicted"/>
<dbReference type="EMBL" id="ANOG01000268">
    <property type="protein sequence ID" value="EMI21214.1"/>
    <property type="molecule type" value="Genomic_DNA"/>
</dbReference>
<evidence type="ECO:0000313" key="2">
    <source>
        <dbReference type="Proteomes" id="UP000011991"/>
    </source>
</evidence>
<reference evidence="1 2" key="1">
    <citation type="journal article" date="2013" name="Mar. Genomics">
        <title>Expression of sulfatases in Rhodopirellula baltica and the diversity of sulfatases in the genus Rhodopirellula.</title>
        <authorList>
            <person name="Wegner C.E."/>
            <person name="Richter-Heitmann T."/>
            <person name="Klindworth A."/>
            <person name="Klockow C."/>
            <person name="Richter M."/>
            <person name="Achstetter T."/>
            <person name="Glockner F.O."/>
            <person name="Harder J."/>
        </authorList>
    </citation>
    <scope>NUCLEOTIDE SEQUENCE [LARGE SCALE GENOMIC DNA]</scope>
    <source>
        <strain evidence="1 2">SM1</strain>
    </source>
</reference>
<organism evidence="1 2">
    <name type="scientific">Rhodopirellula maiorica SM1</name>
    <dbReference type="NCBI Taxonomy" id="1265738"/>
    <lineage>
        <taxon>Bacteria</taxon>
        <taxon>Pseudomonadati</taxon>
        <taxon>Planctomycetota</taxon>
        <taxon>Planctomycetia</taxon>
        <taxon>Pirellulales</taxon>
        <taxon>Pirellulaceae</taxon>
        <taxon>Novipirellula</taxon>
    </lineage>
</organism>
<dbReference type="AlphaFoldDB" id="M5S4V1"/>
<evidence type="ECO:0000313" key="1">
    <source>
        <dbReference type="EMBL" id="EMI21214.1"/>
    </source>
</evidence>
<gene>
    <name evidence="1" type="ORF">RMSM_01845</name>
</gene>
<sequence>MKPEAIRFELFEIYPFGESLIMRVLRLLPFALTLVLAGPASLINGVTRADDGLFGDDDAATAQGDILEAGGDYARGLGKGALLRSMSAVQLQRALEMRLQNREESVEQYYELQELRADSQPDARGTIDDEKARRLAKQAAPDRLTENQIDRQTGQLYWPKPLDHDALKPYRKPIEETLAKRSSPGHTYRRMDYLKVQRMIDLMRESVESIENKLDSNEAVALKSYLAQIAYDARFNAADERVDY</sequence>
<dbReference type="Proteomes" id="UP000011991">
    <property type="component" value="Unassembled WGS sequence"/>
</dbReference>
<keyword evidence="2" id="KW-1185">Reference proteome</keyword>
<protein>
    <submittedName>
        <fullName evidence="1">Signal peptide protein</fullName>
    </submittedName>
</protein>
<name>M5S4V1_9BACT</name>